<dbReference type="InterPro" id="IPR011058">
    <property type="entry name" value="Cyanovirin-N"/>
</dbReference>
<organism evidence="2 3">
    <name type="scientific">Aspergillus avenaceus</name>
    <dbReference type="NCBI Taxonomy" id="36643"/>
    <lineage>
        <taxon>Eukaryota</taxon>
        <taxon>Fungi</taxon>
        <taxon>Dikarya</taxon>
        <taxon>Ascomycota</taxon>
        <taxon>Pezizomycotina</taxon>
        <taxon>Eurotiomycetes</taxon>
        <taxon>Eurotiomycetidae</taxon>
        <taxon>Eurotiales</taxon>
        <taxon>Aspergillaceae</taxon>
        <taxon>Aspergillus</taxon>
        <taxon>Aspergillus subgen. Circumdati</taxon>
    </lineage>
</organism>
<proteinExistence type="predicted"/>
<keyword evidence="3" id="KW-1185">Reference proteome</keyword>
<evidence type="ECO:0000313" key="3">
    <source>
        <dbReference type="Proteomes" id="UP000325780"/>
    </source>
</evidence>
<name>A0A5N6U6W1_ASPAV</name>
<dbReference type="PANTHER" id="PTHR42076:SF1">
    <property type="entry name" value="CYANOVIRIN-N DOMAIN-CONTAINING PROTEIN"/>
    <property type="match status" value="1"/>
</dbReference>
<accession>A0A5N6U6W1</accession>
<dbReference type="PANTHER" id="PTHR42076">
    <property type="entry name" value="CYANOVIRIN-N HOMOLOG"/>
    <property type="match status" value="1"/>
</dbReference>
<dbReference type="InterPro" id="IPR036673">
    <property type="entry name" value="Cyanovirin-N_sf"/>
</dbReference>
<reference evidence="2 3" key="1">
    <citation type="submission" date="2019-04" db="EMBL/GenBank/DDBJ databases">
        <title>Friends and foes A comparative genomics study of 23 Aspergillus species from section Flavi.</title>
        <authorList>
            <consortium name="DOE Joint Genome Institute"/>
            <person name="Kjaerbolling I."/>
            <person name="Vesth T."/>
            <person name="Frisvad J.C."/>
            <person name="Nybo J.L."/>
            <person name="Theobald S."/>
            <person name="Kildgaard S."/>
            <person name="Isbrandt T."/>
            <person name="Kuo A."/>
            <person name="Sato A."/>
            <person name="Lyhne E.K."/>
            <person name="Kogle M.E."/>
            <person name="Wiebenga A."/>
            <person name="Kun R.S."/>
            <person name="Lubbers R.J."/>
            <person name="Makela M.R."/>
            <person name="Barry K."/>
            <person name="Chovatia M."/>
            <person name="Clum A."/>
            <person name="Daum C."/>
            <person name="Haridas S."/>
            <person name="He G."/>
            <person name="LaButti K."/>
            <person name="Lipzen A."/>
            <person name="Mondo S."/>
            <person name="Riley R."/>
            <person name="Salamov A."/>
            <person name="Simmons B.A."/>
            <person name="Magnuson J.K."/>
            <person name="Henrissat B."/>
            <person name="Mortensen U.H."/>
            <person name="Larsen T.O."/>
            <person name="Devries R.P."/>
            <person name="Grigoriev I.V."/>
            <person name="Machida M."/>
            <person name="Baker S.E."/>
            <person name="Andersen M.R."/>
        </authorList>
    </citation>
    <scope>NUCLEOTIDE SEQUENCE [LARGE SCALE GENOMIC DNA]</scope>
    <source>
        <strain evidence="2 3">IBT 18842</strain>
    </source>
</reference>
<evidence type="ECO:0000313" key="2">
    <source>
        <dbReference type="EMBL" id="KAE8154346.1"/>
    </source>
</evidence>
<dbReference type="Proteomes" id="UP000325780">
    <property type="component" value="Unassembled WGS sequence"/>
</dbReference>
<feature type="domain" description="Cyanovirin-N" evidence="1">
    <location>
        <begin position="2"/>
        <end position="107"/>
    </location>
</feature>
<dbReference type="SMART" id="SM01111">
    <property type="entry name" value="CVNH"/>
    <property type="match status" value="1"/>
</dbReference>
<dbReference type="Gene3D" id="2.30.60.10">
    <property type="entry name" value="Cyanovirin-N"/>
    <property type="match status" value="1"/>
</dbReference>
<protein>
    <submittedName>
        <fullName evidence="2">Cyanovirin-N</fullName>
    </submittedName>
</protein>
<sequence length="110" mass="12486">MSFHNSARNLKLRSEDGKTLLLLELRDTKGKWHNRKVRLDDHIGNTDGWFIWGGSNFTRSARDVALENTPWGPKLCADLRMKDGGSRGRQGVMLSDKIQNVDGHLRFLGP</sequence>
<dbReference type="Pfam" id="PF08881">
    <property type="entry name" value="CVNH"/>
    <property type="match status" value="1"/>
</dbReference>
<dbReference type="OrthoDB" id="2441380at2759"/>
<evidence type="ECO:0000259" key="1">
    <source>
        <dbReference type="SMART" id="SM01111"/>
    </source>
</evidence>
<dbReference type="SUPFAM" id="SSF51322">
    <property type="entry name" value="Cyanovirin-N"/>
    <property type="match status" value="1"/>
</dbReference>
<dbReference type="AlphaFoldDB" id="A0A5N6U6W1"/>
<dbReference type="EMBL" id="ML742030">
    <property type="protein sequence ID" value="KAE8154346.1"/>
    <property type="molecule type" value="Genomic_DNA"/>
</dbReference>
<gene>
    <name evidence="2" type="ORF">BDV25DRAFT_136040</name>
</gene>